<reference evidence="5 6" key="1">
    <citation type="submission" date="2018-08" db="EMBL/GenBank/DDBJ databases">
        <title>A genome reference for cultivated species of the human gut microbiota.</title>
        <authorList>
            <person name="Zou Y."/>
            <person name="Xue W."/>
            <person name="Luo G."/>
        </authorList>
    </citation>
    <scope>NUCLEOTIDE SEQUENCE [LARGE SCALE GENOMIC DNA]</scope>
    <source>
        <strain evidence="5 6">AM30-40</strain>
    </source>
</reference>
<dbReference type="InterPro" id="IPR013783">
    <property type="entry name" value="Ig-like_fold"/>
</dbReference>
<comment type="caution">
    <text evidence="5">The sequence shown here is derived from an EMBL/GenBank/DDBJ whole genome shotgun (WGS) entry which is preliminary data.</text>
</comment>
<dbReference type="RefSeq" id="WP_118170276.1">
    <property type="nucleotide sequence ID" value="NZ_JAKKWZ010000004.1"/>
</dbReference>
<reference evidence="4" key="2">
    <citation type="submission" date="2022-01" db="EMBL/GenBank/DDBJ databases">
        <authorList>
            <person name="Mingchao X."/>
        </authorList>
    </citation>
    <scope>NUCLEOTIDE SEQUENCE</scope>
    <source>
        <strain evidence="4">Bv4372</strain>
    </source>
</reference>
<evidence type="ECO:0000259" key="2">
    <source>
        <dbReference type="Pfam" id="PF07632"/>
    </source>
</evidence>
<organism evidence="5 6">
    <name type="scientific">Phocaeicola vulgatus</name>
    <name type="common">Bacteroides vulgatus</name>
    <dbReference type="NCBI Taxonomy" id="821"/>
    <lineage>
        <taxon>Bacteria</taxon>
        <taxon>Pseudomonadati</taxon>
        <taxon>Bacteroidota</taxon>
        <taxon>Bacteroidia</taxon>
        <taxon>Bacteroidales</taxon>
        <taxon>Bacteroidaceae</taxon>
        <taxon>Phocaeicola</taxon>
    </lineage>
</organism>
<feature type="chain" id="PRO_5019127194" evidence="1">
    <location>
        <begin position="23"/>
        <end position="451"/>
    </location>
</feature>
<name>A0A414HJQ5_PHOVU</name>
<dbReference type="GO" id="GO:0016799">
    <property type="term" value="F:hydrolase activity, hydrolyzing N-glycosyl compounds"/>
    <property type="evidence" value="ECO:0007669"/>
    <property type="project" value="InterPro"/>
</dbReference>
<sequence length="451" mass="51406">MKMPPVLCCIVFLFVSMLSAVARQQEKPRVIVTTDGEIDDQSSMIRFLMYSSDYDVAGIVQVNGVQKDGHSKDKWIESQIAKYAECLPNLRKHNPDYPDAEYLLSVLAVGNENREDLHKLPPLLSDSEGAQLIIRTLLDSDPRPVHILAWGGANTQANALWQIKQKYSAAEWAKAVSKARLYCIWYQDGGGKWIEQNLPEIIIYESGAPDHDGGWRYVWDYMSVDYYFKNRFSKNSKELQQIMDKPWLADHIKNRHGPLCAAYPQEYTSEGDTPSFMPLIRNGLEQHTDYTLGGWGGRPEYKNGNHMQDGNDLKNGVPDSHYTFQRWLPAIQNDWAARADWCVADEYSKANHQPVARILGESVRTVRPGEKIILDASPSFDPDKNSLSYQWWQYREAGSVQTKVAIKHVDEKRAEIIVPDNPGKQLHLILELTDNGTPNLKSYKRVILNVN</sequence>
<dbReference type="InterPro" id="IPR011483">
    <property type="entry name" value="Sde182_NH-like"/>
</dbReference>
<feature type="domain" description="Cellulose-binding Sde182 nucleoside hydrolase-like" evidence="2">
    <location>
        <begin position="29"/>
        <end position="298"/>
    </location>
</feature>
<dbReference type="InterPro" id="IPR036452">
    <property type="entry name" value="Ribo_hydro-like"/>
</dbReference>
<protein>
    <submittedName>
        <fullName evidence="5">DUF1593 domain-containing protein</fullName>
    </submittedName>
</protein>
<dbReference type="EMBL" id="JAKKWZ010000004">
    <property type="protein sequence ID" value="MCG0339002.1"/>
    <property type="molecule type" value="Genomic_DNA"/>
</dbReference>
<evidence type="ECO:0000313" key="6">
    <source>
        <dbReference type="Proteomes" id="UP000283429"/>
    </source>
</evidence>
<evidence type="ECO:0000313" key="4">
    <source>
        <dbReference type="EMBL" id="MCG0339002.1"/>
    </source>
</evidence>
<feature type="domain" description="Cellulose-binding Sde182 C-terminal" evidence="3">
    <location>
        <begin position="371"/>
        <end position="450"/>
    </location>
</feature>
<dbReference type="EMBL" id="QSJM01000001">
    <property type="protein sequence ID" value="RHD85943.1"/>
    <property type="molecule type" value="Genomic_DNA"/>
</dbReference>
<evidence type="ECO:0000259" key="3">
    <source>
        <dbReference type="Pfam" id="PF21027"/>
    </source>
</evidence>
<gene>
    <name evidence="5" type="ORF">DW783_00215</name>
    <name evidence="4" type="ORF">L4X52_03215</name>
</gene>
<evidence type="ECO:0000313" key="5">
    <source>
        <dbReference type="EMBL" id="RHD85943.1"/>
    </source>
</evidence>
<dbReference type="Pfam" id="PF07632">
    <property type="entry name" value="Sde182_NH-like"/>
    <property type="match status" value="1"/>
</dbReference>
<dbReference type="AlphaFoldDB" id="A0A414HJQ5"/>
<dbReference type="Pfam" id="PF21027">
    <property type="entry name" value="Sde0182_C"/>
    <property type="match status" value="1"/>
</dbReference>
<keyword evidence="1" id="KW-0732">Signal</keyword>
<dbReference type="Proteomes" id="UP000283429">
    <property type="component" value="Unassembled WGS sequence"/>
</dbReference>
<dbReference type="InterPro" id="IPR048527">
    <property type="entry name" value="Sde182_C"/>
</dbReference>
<proteinExistence type="predicted"/>
<evidence type="ECO:0000256" key="1">
    <source>
        <dbReference type="SAM" id="SignalP"/>
    </source>
</evidence>
<dbReference type="Proteomes" id="UP001201179">
    <property type="component" value="Unassembled WGS sequence"/>
</dbReference>
<accession>A0A414HJQ5</accession>
<feature type="signal peptide" evidence="1">
    <location>
        <begin position="1"/>
        <end position="22"/>
    </location>
</feature>
<dbReference type="Gene3D" id="3.90.245.10">
    <property type="entry name" value="Ribonucleoside hydrolase-like"/>
    <property type="match status" value="1"/>
</dbReference>
<dbReference type="Gene3D" id="2.60.40.10">
    <property type="entry name" value="Immunoglobulins"/>
    <property type="match status" value="1"/>
</dbReference>
<dbReference type="SUPFAM" id="SSF53590">
    <property type="entry name" value="Nucleoside hydrolase"/>
    <property type="match status" value="1"/>
</dbReference>